<evidence type="ECO:0000256" key="6">
    <source>
        <dbReference type="RuleBase" id="RU003629"/>
    </source>
</evidence>
<evidence type="ECO:0000313" key="7">
    <source>
        <dbReference type="EMBL" id="KKQ37399.1"/>
    </source>
</evidence>
<dbReference type="PROSITE" id="PS00054">
    <property type="entry name" value="RIBOSOMAL_S11"/>
    <property type="match status" value="1"/>
</dbReference>
<evidence type="ECO:0000256" key="3">
    <source>
        <dbReference type="ARBA" id="ARBA00023274"/>
    </source>
</evidence>
<dbReference type="InterPro" id="IPR036967">
    <property type="entry name" value="Ribosomal_uS11_sf"/>
</dbReference>
<dbReference type="GO" id="GO:1990904">
    <property type="term" value="C:ribonucleoprotein complex"/>
    <property type="evidence" value="ECO:0007669"/>
    <property type="project" value="UniProtKB-KW"/>
</dbReference>
<evidence type="ECO:0000256" key="5">
    <source>
        <dbReference type="HAMAP-Rule" id="MF_01310"/>
    </source>
</evidence>
<dbReference type="InterPro" id="IPR001971">
    <property type="entry name" value="Ribosomal_uS11"/>
</dbReference>
<dbReference type="GO" id="GO:0003735">
    <property type="term" value="F:structural constituent of ribosome"/>
    <property type="evidence" value="ECO:0007669"/>
    <property type="project" value="InterPro"/>
</dbReference>
<dbReference type="GO" id="GO:0006412">
    <property type="term" value="P:translation"/>
    <property type="evidence" value="ECO:0007669"/>
    <property type="project" value="UniProtKB-UniRule"/>
</dbReference>
<dbReference type="SUPFAM" id="SSF53137">
    <property type="entry name" value="Translational machinery components"/>
    <property type="match status" value="1"/>
</dbReference>
<dbReference type="InterPro" id="IPR018102">
    <property type="entry name" value="Ribosomal_uS11_CS"/>
</dbReference>
<dbReference type="AlphaFoldDB" id="A0A0G0JKX8"/>
<comment type="subunit">
    <text evidence="5">Part of the 30S ribosomal subunit. Interacts with proteins S7 and S18. Binds to IF-3.</text>
</comment>
<dbReference type="PIRSF" id="PIRSF002131">
    <property type="entry name" value="Ribosomal_S11"/>
    <property type="match status" value="1"/>
</dbReference>
<name>A0A0G0JKX8_9BACT</name>
<keyword evidence="2 5" id="KW-0689">Ribosomal protein</keyword>
<protein>
    <recommendedName>
        <fullName evidence="4 5">Small ribosomal subunit protein uS11</fullName>
    </recommendedName>
</protein>
<evidence type="ECO:0000313" key="8">
    <source>
        <dbReference type="Proteomes" id="UP000034591"/>
    </source>
</evidence>
<dbReference type="PANTHER" id="PTHR11759">
    <property type="entry name" value="40S RIBOSOMAL PROTEIN S14/30S RIBOSOMAL PROTEIN S11"/>
    <property type="match status" value="1"/>
</dbReference>
<dbReference type="STRING" id="1618545.US53_C0019G0027"/>
<dbReference type="Pfam" id="PF00411">
    <property type="entry name" value="Ribosomal_S11"/>
    <property type="match status" value="1"/>
</dbReference>
<evidence type="ECO:0000256" key="2">
    <source>
        <dbReference type="ARBA" id="ARBA00022980"/>
    </source>
</evidence>
<keyword evidence="5" id="KW-0694">RNA-binding</keyword>
<sequence length="134" mass="14316">MATKANSKKNTKKNKIMAAVPSGKIFISASFNNTLITITDADGNTIGWGSSGASGFKGTRKSTPFAATSSMEKVINKVTEERGYREAEIYIKGPGPGRDAALRAIRAAGVKISLIADVTPIPHNGPRQKKRRRV</sequence>
<comment type="caution">
    <text evidence="7">The sequence shown here is derived from an EMBL/GenBank/DDBJ whole genome shotgun (WGS) entry which is preliminary data.</text>
</comment>
<dbReference type="GO" id="GO:0019843">
    <property type="term" value="F:rRNA binding"/>
    <property type="evidence" value="ECO:0007669"/>
    <property type="project" value="UniProtKB-UniRule"/>
</dbReference>
<dbReference type="GO" id="GO:0005840">
    <property type="term" value="C:ribosome"/>
    <property type="evidence" value="ECO:0007669"/>
    <property type="project" value="UniProtKB-KW"/>
</dbReference>
<evidence type="ECO:0000256" key="1">
    <source>
        <dbReference type="ARBA" id="ARBA00006194"/>
    </source>
</evidence>
<comment type="function">
    <text evidence="5">Located on the platform of the 30S subunit, it bridges several disparate RNA helices of the 16S rRNA. Forms part of the Shine-Dalgarno cleft in the 70S ribosome.</text>
</comment>
<keyword evidence="5" id="KW-0699">rRNA-binding</keyword>
<dbReference type="NCBIfam" id="NF003698">
    <property type="entry name" value="PRK05309.1"/>
    <property type="match status" value="1"/>
</dbReference>
<evidence type="ECO:0000256" key="4">
    <source>
        <dbReference type="ARBA" id="ARBA00035160"/>
    </source>
</evidence>
<accession>A0A0G0JKX8</accession>
<dbReference type="Proteomes" id="UP000034591">
    <property type="component" value="Unassembled WGS sequence"/>
</dbReference>
<dbReference type="HAMAP" id="MF_01310">
    <property type="entry name" value="Ribosomal_uS11"/>
    <property type="match status" value="1"/>
</dbReference>
<dbReference type="EMBL" id="LBTI01000019">
    <property type="protein sequence ID" value="KKQ37399.1"/>
    <property type="molecule type" value="Genomic_DNA"/>
</dbReference>
<comment type="similarity">
    <text evidence="1 5 6">Belongs to the universal ribosomal protein uS11 family.</text>
</comment>
<proteinExistence type="inferred from homology"/>
<reference evidence="7 8" key="1">
    <citation type="journal article" date="2015" name="Nature">
        <title>rRNA introns, odd ribosomes, and small enigmatic genomes across a large radiation of phyla.</title>
        <authorList>
            <person name="Brown C.T."/>
            <person name="Hug L.A."/>
            <person name="Thomas B.C."/>
            <person name="Sharon I."/>
            <person name="Castelle C.J."/>
            <person name="Singh A."/>
            <person name="Wilkins M.J."/>
            <person name="Williams K.H."/>
            <person name="Banfield J.F."/>
        </authorList>
    </citation>
    <scope>NUCLEOTIDE SEQUENCE [LARGE SCALE GENOMIC DNA]</scope>
</reference>
<dbReference type="Gene3D" id="3.30.420.80">
    <property type="entry name" value="Ribosomal protein S11"/>
    <property type="match status" value="1"/>
</dbReference>
<organism evidence="7 8">
    <name type="scientific">Candidatus Woesebacteria bacterium GW2011_GWA1_37_7</name>
    <dbReference type="NCBI Taxonomy" id="1618545"/>
    <lineage>
        <taxon>Bacteria</taxon>
        <taxon>Candidatus Woeseibacteriota</taxon>
    </lineage>
</organism>
<keyword evidence="3 5" id="KW-0687">Ribonucleoprotein</keyword>
<dbReference type="PATRIC" id="fig|1618545.3.peg.313"/>
<gene>
    <name evidence="5" type="primary">rpsK</name>
    <name evidence="7" type="ORF">US53_C0019G0027</name>
</gene>